<comment type="caution">
    <text evidence="2">The sequence shown here is derived from an EMBL/GenBank/DDBJ whole genome shotgun (WGS) entry which is preliminary data.</text>
</comment>
<keyword evidence="3" id="KW-1185">Reference proteome</keyword>
<organism evidence="2 3">
    <name type="scientific">Actinomadura vinacea</name>
    <dbReference type="NCBI Taxonomy" id="115336"/>
    <lineage>
        <taxon>Bacteria</taxon>
        <taxon>Bacillati</taxon>
        <taxon>Actinomycetota</taxon>
        <taxon>Actinomycetes</taxon>
        <taxon>Streptosporangiales</taxon>
        <taxon>Thermomonosporaceae</taxon>
        <taxon>Actinomadura</taxon>
    </lineage>
</organism>
<feature type="domain" description="N-acetyltransferase" evidence="1">
    <location>
        <begin position="2"/>
        <end position="164"/>
    </location>
</feature>
<dbReference type="SUPFAM" id="SSF55729">
    <property type="entry name" value="Acyl-CoA N-acyltransferases (Nat)"/>
    <property type="match status" value="1"/>
</dbReference>
<dbReference type="EMBL" id="BAAARW010000026">
    <property type="protein sequence ID" value="GAA2442712.1"/>
    <property type="molecule type" value="Genomic_DNA"/>
</dbReference>
<evidence type="ECO:0000313" key="3">
    <source>
        <dbReference type="Proteomes" id="UP001501231"/>
    </source>
</evidence>
<gene>
    <name evidence="2" type="ORF">GCM10010191_68800</name>
</gene>
<dbReference type="Pfam" id="PF00583">
    <property type="entry name" value="Acetyltransf_1"/>
    <property type="match status" value="1"/>
</dbReference>
<name>A0ABP5X7I3_9ACTN</name>
<dbReference type="PROSITE" id="PS51186">
    <property type="entry name" value="GNAT"/>
    <property type="match status" value="1"/>
</dbReference>
<dbReference type="InterPro" id="IPR000182">
    <property type="entry name" value="GNAT_dom"/>
</dbReference>
<evidence type="ECO:0000259" key="1">
    <source>
        <dbReference type="PROSITE" id="PS51186"/>
    </source>
</evidence>
<sequence>MPDLIQLTDRSDVTPALRRGLIDCWTEVTGGGTGLAPVLDAIITRLHPDRERLLLALSGAALTGWVTLTRDPNPLITHWGSVNHLQTRPSHRKRGVGTALMTRLHRIAREEMHLDQLHLAARGGLGLEHFCSRLGWREAGRWPKALHLGPNERQDEVLMVLSPL</sequence>
<reference evidence="3" key="1">
    <citation type="journal article" date="2019" name="Int. J. Syst. Evol. Microbiol.">
        <title>The Global Catalogue of Microorganisms (GCM) 10K type strain sequencing project: providing services to taxonomists for standard genome sequencing and annotation.</title>
        <authorList>
            <consortium name="The Broad Institute Genomics Platform"/>
            <consortium name="The Broad Institute Genome Sequencing Center for Infectious Disease"/>
            <person name="Wu L."/>
            <person name="Ma J."/>
        </authorList>
    </citation>
    <scope>NUCLEOTIDE SEQUENCE [LARGE SCALE GENOMIC DNA]</scope>
    <source>
        <strain evidence="3">JCM 3325</strain>
    </source>
</reference>
<evidence type="ECO:0000313" key="2">
    <source>
        <dbReference type="EMBL" id="GAA2442712.1"/>
    </source>
</evidence>
<dbReference type="InterPro" id="IPR016181">
    <property type="entry name" value="Acyl_CoA_acyltransferase"/>
</dbReference>
<accession>A0ABP5X7I3</accession>
<dbReference type="RefSeq" id="WP_344594676.1">
    <property type="nucleotide sequence ID" value="NZ_BAAARW010000026.1"/>
</dbReference>
<protein>
    <submittedName>
        <fullName evidence="2">GNAT family N-acetyltransferase</fullName>
    </submittedName>
</protein>
<dbReference type="CDD" id="cd04301">
    <property type="entry name" value="NAT_SF"/>
    <property type="match status" value="1"/>
</dbReference>
<dbReference type="Gene3D" id="3.40.630.30">
    <property type="match status" value="1"/>
</dbReference>
<dbReference type="Proteomes" id="UP001501231">
    <property type="component" value="Unassembled WGS sequence"/>
</dbReference>
<proteinExistence type="predicted"/>